<evidence type="ECO:0000256" key="6">
    <source>
        <dbReference type="PROSITE-ProRule" id="PRU00169"/>
    </source>
</evidence>
<feature type="domain" description="Sigma-54 factor interaction" evidence="7">
    <location>
        <begin position="148"/>
        <end position="369"/>
    </location>
</feature>
<dbReference type="Gene3D" id="1.10.8.60">
    <property type="match status" value="1"/>
</dbReference>
<dbReference type="InterPro" id="IPR003593">
    <property type="entry name" value="AAA+_ATPase"/>
</dbReference>
<dbReference type="InterPro" id="IPR027417">
    <property type="entry name" value="P-loop_NTPase"/>
</dbReference>
<dbReference type="KEGG" id="tvd:SG34_022055"/>
<dbReference type="Gene3D" id="3.40.50.2300">
    <property type="match status" value="1"/>
</dbReference>
<dbReference type="SUPFAM" id="SSF46689">
    <property type="entry name" value="Homeodomain-like"/>
    <property type="match status" value="1"/>
</dbReference>
<dbReference type="InterPro" id="IPR025943">
    <property type="entry name" value="Sigma_54_int_dom_ATP-bd_2"/>
</dbReference>
<dbReference type="InterPro" id="IPR002078">
    <property type="entry name" value="Sigma_54_int"/>
</dbReference>
<evidence type="ECO:0000256" key="5">
    <source>
        <dbReference type="ARBA" id="ARBA00023163"/>
    </source>
</evidence>
<evidence type="ECO:0000256" key="4">
    <source>
        <dbReference type="ARBA" id="ARBA00023125"/>
    </source>
</evidence>
<dbReference type="PROSITE" id="PS00676">
    <property type="entry name" value="SIGMA54_INTERACT_2"/>
    <property type="match status" value="1"/>
</dbReference>
<evidence type="ECO:0000256" key="3">
    <source>
        <dbReference type="ARBA" id="ARBA00023015"/>
    </source>
</evidence>
<dbReference type="InterPro" id="IPR011006">
    <property type="entry name" value="CheY-like_superfamily"/>
</dbReference>
<keyword evidence="1" id="KW-0547">Nucleotide-binding</keyword>
<dbReference type="PROSITE" id="PS50110">
    <property type="entry name" value="RESPONSE_REGULATORY"/>
    <property type="match status" value="1"/>
</dbReference>
<keyword evidence="5" id="KW-0804">Transcription</keyword>
<reference evidence="9 10" key="1">
    <citation type="journal article" date="2015" name="Genome Announc.">
        <title>Draft Genome Sequences of Marine Isolates of Thalassomonas viridans and Thalassomonas actiniarum.</title>
        <authorList>
            <person name="Olonade I."/>
            <person name="van Zyl L.J."/>
            <person name="Trindade M."/>
        </authorList>
    </citation>
    <scope>NUCLEOTIDE SEQUENCE [LARGE SCALE GENOMIC DNA]</scope>
    <source>
        <strain evidence="9 10">XOM25</strain>
    </source>
</reference>
<dbReference type="Pfam" id="PF00072">
    <property type="entry name" value="Response_reg"/>
    <property type="match status" value="1"/>
</dbReference>
<sequence length="437" mass="48062">MIKVLVADDNPDIIAALDLLLGLHGYQVLTAATKKQALMAVAHQHVDLVIQDMNFAQGMTSGDEGKGLFHELRTLKPELPVILITAWTQLETAVELVKAGAADYLQKPWDDTRLLELVARYSGESQNKDSTVNQRTSPAEDNKAQSQFIYQSREMLALMADAEKVAQAPVNVLITGANGSGKEKLADYLHQHSLRSGAPLIKVNMGAIPQELMEAELFGAEKGAYTGANQARKGRFEAADGGTLFLDEIGNLSLSGQMKLLRVLQTGEFERLGSNDTIKVDVRVLSATNANLQQAIKQGEFREDLFYRLNVIELHLPELKERKADILPLAQYFIGSEYALSDDAKQYLLSNSWPGNVRELENACKRAMVFARQGRIEAADFKGATGGTGDKSEKQQIEQVLMKHGGVIKHAAMELGLSRQALYRRLDKYQIDPGSLG</sequence>
<dbReference type="PANTHER" id="PTHR32071">
    <property type="entry name" value="TRANSCRIPTIONAL REGULATORY PROTEIN"/>
    <property type="match status" value="1"/>
</dbReference>
<evidence type="ECO:0000313" key="9">
    <source>
        <dbReference type="EMBL" id="WDE04022.1"/>
    </source>
</evidence>
<dbReference type="Pfam" id="PF00158">
    <property type="entry name" value="Sigma54_activat"/>
    <property type="match status" value="1"/>
</dbReference>
<dbReference type="SUPFAM" id="SSF52172">
    <property type="entry name" value="CheY-like"/>
    <property type="match status" value="1"/>
</dbReference>
<dbReference type="Gene3D" id="1.10.10.60">
    <property type="entry name" value="Homeodomain-like"/>
    <property type="match status" value="1"/>
</dbReference>
<dbReference type="FunFam" id="3.40.50.300:FF:000006">
    <property type="entry name" value="DNA-binding transcriptional regulator NtrC"/>
    <property type="match status" value="1"/>
</dbReference>
<dbReference type="GO" id="GO:0000160">
    <property type="term" value="P:phosphorelay signal transduction system"/>
    <property type="evidence" value="ECO:0007669"/>
    <property type="project" value="InterPro"/>
</dbReference>
<dbReference type="PRINTS" id="PR01590">
    <property type="entry name" value="HTHFIS"/>
</dbReference>
<keyword evidence="10" id="KW-1185">Reference proteome</keyword>
<dbReference type="AlphaFoldDB" id="A0AAE9Z2J0"/>
<dbReference type="PROSITE" id="PS00688">
    <property type="entry name" value="SIGMA54_INTERACT_3"/>
    <property type="match status" value="1"/>
</dbReference>
<organism evidence="9 10">
    <name type="scientific">Thalassomonas viridans</name>
    <dbReference type="NCBI Taxonomy" id="137584"/>
    <lineage>
        <taxon>Bacteria</taxon>
        <taxon>Pseudomonadati</taxon>
        <taxon>Pseudomonadota</taxon>
        <taxon>Gammaproteobacteria</taxon>
        <taxon>Alteromonadales</taxon>
        <taxon>Colwelliaceae</taxon>
        <taxon>Thalassomonas</taxon>
    </lineage>
</organism>
<dbReference type="InterPro" id="IPR001789">
    <property type="entry name" value="Sig_transdc_resp-reg_receiver"/>
</dbReference>
<dbReference type="CDD" id="cd00156">
    <property type="entry name" value="REC"/>
    <property type="match status" value="1"/>
</dbReference>
<evidence type="ECO:0000313" key="10">
    <source>
        <dbReference type="Proteomes" id="UP000032352"/>
    </source>
</evidence>
<feature type="domain" description="Response regulatory" evidence="8">
    <location>
        <begin position="3"/>
        <end position="122"/>
    </location>
</feature>
<dbReference type="InterPro" id="IPR009057">
    <property type="entry name" value="Homeodomain-like_sf"/>
</dbReference>
<dbReference type="InterPro" id="IPR002197">
    <property type="entry name" value="HTH_Fis"/>
</dbReference>
<keyword evidence="6" id="KW-0597">Phosphoprotein</keyword>
<dbReference type="GO" id="GO:0043565">
    <property type="term" value="F:sequence-specific DNA binding"/>
    <property type="evidence" value="ECO:0007669"/>
    <property type="project" value="InterPro"/>
</dbReference>
<evidence type="ECO:0000259" key="7">
    <source>
        <dbReference type="PROSITE" id="PS50045"/>
    </source>
</evidence>
<protein>
    <submittedName>
        <fullName evidence="9">Sigma-54-dependent Fis family transcriptional regulator</fullName>
    </submittedName>
</protein>
<dbReference type="SUPFAM" id="SSF52540">
    <property type="entry name" value="P-loop containing nucleoside triphosphate hydrolases"/>
    <property type="match status" value="1"/>
</dbReference>
<dbReference type="GO" id="GO:0005524">
    <property type="term" value="F:ATP binding"/>
    <property type="evidence" value="ECO:0007669"/>
    <property type="project" value="UniProtKB-KW"/>
</dbReference>
<dbReference type="Gene3D" id="3.40.50.300">
    <property type="entry name" value="P-loop containing nucleotide triphosphate hydrolases"/>
    <property type="match status" value="1"/>
</dbReference>
<dbReference type="EMBL" id="CP059733">
    <property type="protein sequence ID" value="WDE04022.1"/>
    <property type="molecule type" value="Genomic_DNA"/>
</dbReference>
<dbReference type="PANTHER" id="PTHR32071:SF86">
    <property type="entry name" value="TWO COMPONENT SIGNAL TRANSDUCTION SYSTEM SIGMA54-DEPENDENT RESPONSE REGULATOR FIS FAMILY"/>
    <property type="match status" value="1"/>
</dbReference>
<dbReference type="InterPro" id="IPR058031">
    <property type="entry name" value="AAA_lid_NorR"/>
</dbReference>
<dbReference type="SMART" id="SM00448">
    <property type="entry name" value="REC"/>
    <property type="match status" value="1"/>
</dbReference>
<dbReference type="PROSITE" id="PS50045">
    <property type="entry name" value="SIGMA54_INTERACT_4"/>
    <property type="match status" value="1"/>
</dbReference>
<evidence type="ECO:0000259" key="8">
    <source>
        <dbReference type="PROSITE" id="PS50110"/>
    </source>
</evidence>
<reference evidence="9 10" key="2">
    <citation type="journal article" date="2022" name="Mar. Drugs">
        <title>Bioassay-Guided Fractionation Leads to the Detection of Cholic Acid Generated by the Rare Thalassomonas sp.</title>
        <authorList>
            <person name="Pheiffer F."/>
            <person name="Schneider Y.K."/>
            <person name="Hansen E.H."/>
            <person name="Andersen J.H."/>
            <person name="Isaksson J."/>
            <person name="Busche T."/>
            <person name="R C."/>
            <person name="Kalinowski J."/>
            <person name="Zyl L.V."/>
            <person name="Trindade M."/>
        </authorList>
    </citation>
    <scope>NUCLEOTIDE SEQUENCE [LARGE SCALE GENOMIC DNA]</scope>
    <source>
        <strain evidence="9 10">XOM25</strain>
    </source>
</reference>
<gene>
    <name evidence="9" type="ORF">SG34_022055</name>
</gene>
<keyword evidence="4" id="KW-0238">DNA-binding</keyword>
<dbReference type="GO" id="GO:0006355">
    <property type="term" value="P:regulation of DNA-templated transcription"/>
    <property type="evidence" value="ECO:0007669"/>
    <property type="project" value="InterPro"/>
</dbReference>
<feature type="modified residue" description="4-aspartylphosphate" evidence="6">
    <location>
        <position position="52"/>
    </location>
</feature>
<evidence type="ECO:0000256" key="1">
    <source>
        <dbReference type="ARBA" id="ARBA00022741"/>
    </source>
</evidence>
<name>A0AAE9Z2J0_9GAMM</name>
<accession>A0AAE9Z2J0</accession>
<dbReference type="SMART" id="SM00382">
    <property type="entry name" value="AAA"/>
    <property type="match status" value="1"/>
</dbReference>
<keyword evidence="2" id="KW-0067">ATP-binding</keyword>
<dbReference type="Proteomes" id="UP000032352">
    <property type="component" value="Chromosome"/>
</dbReference>
<dbReference type="Pfam" id="PF25601">
    <property type="entry name" value="AAA_lid_14"/>
    <property type="match status" value="1"/>
</dbReference>
<keyword evidence="3" id="KW-0805">Transcription regulation</keyword>
<dbReference type="CDD" id="cd00009">
    <property type="entry name" value="AAA"/>
    <property type="match status" value="1"/>
</dbReference>
<dbReference type="RefSeq" id="WP_044836498.1">
    <property type="nucleotide sequence ID" value="NZ_CP059733.1"/>
</dbReference>
<dbReference type="InterPro" id="IPR025944">
    <property type="entry name" value="Sigma_54_int_dom_CS"/>
</dbReference>
<evidence type="ECO:0000256" key="2">
    <source>
        <dbReference type="ARBA" id="ARBA00022840"/>
    </source>
</evidence>
<proteinExistence type="predicted"/>